<dbReference type="Gene3D" id="3.80.10.10">
    <property type="entry name" value="Ribonuclease Inhibitor"/>
    <property type="match status" value="2"/>
</dbReference>
<dbReference type="InterPro" id="IPR036537">
    <property type="entry name" value="Adaptor_Cbl_N_dom_sf"/>
</dbReference>
<feature type="compositionally biased region" description="Polar residues" evidence="16">
    <location>
        <begin position="1"/>
        <end position="18"/>
    </location>
</feature>
<dbReference type="CDD" id="cd21037">
    <property type="entry name" value="MLKL_NTD"/>
    <property type="match status" value="1"/>
</dbReference>
<dbReference type="InterPro" id="IPR059179">
    <property type="entry name" value="MLKL-like_MCAfunc"/>
</dbReference>
<comment type="catalytic activity">
    <reaction evidence="14">
        <text>L-seryl-[protein] + ATP = O-phospho-L-seryl-[protein] + ADP + H(+)</text>
        <dbReference type="Rhea" id="RHEA:17989"/>
        <dbReference type="Rhea" id="RHEA-COMP:9863"/>
        <dbReference type="Rhea" id="RHEA-COMP:11604"/>
        <dbReference type="ChEBI" id="CHEBI:15378"/>
        <dbReference type="ChEBI" id="CHEBI:29999"/>
        <dbReference type="ChEBI" id="CHEBI:30616"/>
        <dbReference type="ChEBI" id="CHEBI:83421"/>
        <dbReference type="ChEBI" id="CHEBI:456216"/>
        <dbReference type="EC" id="2.7.11.1"/>
    </reaction>
</comment>
<comment type="catalytic activity">
    <reaction evidence="13">
        <text>L-threonyl-[protein] + ATP = O-phospho-L-threonyl-[protein] + ADP + H(+)</text>
        <dbReference type="Rhea" id="RHEA:46608"/>
        <dbReference type="Rhea" id="RHEA-COMP:11060"/>
        <dbReference type="Rhea" id="RHEA-COMP:11605"/>
        <dbReference type="ChEBI" id="CHEBI:15378"/>
        <dbReference type="ChEBI" id="CHEBI:30013"/>
        <dbReference type="ChEBI" id="CHEBI:30616"/>
        <dbReference type="ChEBI" id="CHEBI:61977"/>
        <dbReference type="ChEBI" id="CHEBI:456216"/>
        <dbReference type="EC" id="2.7.11.1"/>
    </reaction>
</comment>
<dbReference type="SMART" id="SM00365">
    <property type="entry name" value="LRR_SD22"/>
    <property type="match status" value="5"/>
</dbReference>
<comment type="subcellular location">
    <subcellularLocation>
        <location evidence="2">Cell membrane</location>
    </subcellularLocation>
    <subcellularLocation>
        <location evidence="1">Membrane</location>
        <topology evidence="1">Single-pass membrane protein</topology>
    </subcellularLocation>
</comment>
<evidence type="ECO:0000256" key="9">
    <source>
        <dbReference type="ARBA" id="ARBA00022741"/>
    </source>
</evidence>
<accession>A0ABR4MXL2</accession>
<dbReference type="SUPFAM" id="SSF56112">
    <property type="entry name" value="Protein kinase-like (PK-like)"/>
    <property type="match status" value="1"/>
</dbReference>
<dbReference type="SMART" id="SM00364">
    <property type="entry name" value="LRR_BAC"/>
    <property type="match status" value="8"/>
</dbReference>
<dbReference type="PROSITE" id="PS00107">
    <property type="entry name" value="PROTEIN_KINASE_ATP"/>
    <property type="match status" value="1"/>
</dbReference>
<dbReference type="InterPro" id="IPR000719">
    <property type="entry name" value="Prot_kinase_dom"/>
</dbReference>
<evidence type="ECO:0000256" key="14">
    <source>
        <dbReference type="ARBA" id="ARBA00048679"/>
    </source>
</evidence>
<evidence type="ECO:0000259" key="17">
    <source>
        <dbReference type="PROSITE" id="PS50011"/>
    </source>
</evidence>
<keyword evidence="11 15" id="KW-0067">ATP-binding</keyword>
<dbReference type="SUPFAM" id="SSF52058">
    <property type="entry name" value="L domain-like"/>
    <property type="match status" value="2"/>
</dbReference>
<organism evidence="18 19">
    <name type="scientific">Polyrhizophydium stewartii</name>
    <dbReference type="NCBI Taxonomy" id="2732419"/>
    <lineage>
        <taxon>Eukaryota</taxon>
        <taxon>Fungi</taxon>
        <taxon>Fungi incertae sedis</taxon>
        <taxon>Chytridiomycota</taxon>
        <taxon>Chytridiomycota incertae sedis</taxon>
        <taxon>Chytridiomycetes</taxon>
        <taxon>Rhizophydiales</taxon>
        <taxon>Rhizophydiales incertae sedis</taxon>
        <taxon>Polyrhizophydium</taxon>
    </lineage>
</organism>
<dbReference type="InterPro" id="IPR001611">
    <property type="entry name" value="Leu-rich_rpt"/>
</dbReference>
<gene>
    <name evidence="18" type="primary">PRP40_22</name>
    <name evidence="18" type="ORF">HK105_208546</name>
</gene>
<feature type="compositionally biased region" description="Low complexity" evidence="16">
    <location>
        <begin position="1088"/>
        <end position="1110"/>
    </location>
</feature>
<keyword evidence="7" id="KW-0732">Signal</keyword>
<evidence type="ECO:0000256" key="13">
    <source>
        <dbReference type="ARBA" id="ARBA00047899"/>
    </source>
</evidence>
<dbReference type="SUPFAM" id="SSF48403">
    <property type="entry name" value="Ankyrin repeat"/>
    <property type="match status" value="1"/>
</dbReference>
<dbReference type="InterPro" id="IPR032675">
    <property type="entry name" value="LRR_dom_sf"/>
</dbReference>
<dbReference type="PROSITE" id="PS50011">
    <property type="entry name" value="PROTEIN_KINASE_DOM"/>
    <property type="match status" value="1"/>
</dbReference>
<keyword evidence="10" id="KW-0418">Kinase</keyword>
<dbReference type="Gene3D" id="1.10.510.10">
    <property type="entry name" value="Transferase(Phosphotransferase) domain 1"/>
    <property type="match status" value="1"/>
</dbReference>
<evidence type="ECO:0000256" key="2">
    <source>
        <dbReference type="ARBA" id="ARBA00004236"/>
    </source>
</evidence>
<dbReference type="InterPro" id="IPR055414">
    <property type="entry name" value="LRR_R13L4/SHOC2-like"/>
</dbReference>
<proteinExistence type="predicted"/>
<dbReference type="PROSITE" id="PS00108">
    <property type="entry name" value="PROTEIN_KINASE_ST"/>
    <property type="match status" value="1"/>
</dbReference>
<evidence type="ECO:0000256" key="15">
    <source>
        <dbReference type="PROSITE-ProRule" id="PRU10141"/>
    </source>
</evidence>
<dbReference type="InterPro" id="IPR008271">
    <property type="entry name" value="Ser/Thr_kinase_AS"/>
</dbReference>
<feature type="compositionally biased region" description="Basic and acidic residues" evidence="16">
    <location>
        <begin position="991"/>
        <end position="1013"/>
    </location>
</feature>
<keyword evidence="19" id="KW-1185">Reference proteome</keyword>
<dbReference type="EC" id="2.7.11.1" evidence="3"/>
<evidence type="ECO:0000256" key="12">
    <source>
        <dbReference type="ARBA" id="ARBA00023180"/>
    </source>
</evidence>
<evidence type="ECO:0000256" key="6">
    <source>
        <dbReference type="ARBA" id="ARBA00022679"/>
    </source>
</evidence>
<evidence type="ECO:0000256" key="1">
    <source>
        <dbReference type="ARBA" id="ARBA00004167"/>
    </source>
</evidence>
<evidence type="ECO:0000256" key="11">
    <source>
        <dbReference type="ARBA" id="ARBA00022840"/>
    </source>
</evidence>
<dbReference type="SMART" id="SM00369">
    <property type="entry name" value="LRR_TYP"/>
    <property type="match status" value="10"/>
</dbReference>
<dbReference type="Gene3D" id="1.25.40.20">
    <property type="entry name" value="Ankyrin repeat-containing domain"/>
    <property type="match status" value="1"/>
</dbReference>
<feature type="region of interest" description="Disordered" evidence="16">
    <location>
        <begin position="1"/>
        <end position="41"/>
    </location>
</feature>
<keyword evidence="6" id="KW-0808">Transferase</keyword>
<feature type="compositionally biased region" description="Pro residues" evidence="16">
    <location>
        <begin position="1111"/>
        <end position="1130"/>
    </location>
</feature>
<evidence type="ECO:0000256" key="8">
    <source>
        <dbReference type="ARBA" id="ARBA00022737"/>
    </source>
</evidence>
<dbReference type="PROSITE" id="PS51450">
    <property type="entry name" value="LRR"/>
    <property type="match status" value="5"/>
</dbReference>
<keyword evidence="4" id="KW-0723">Serine/threonine-protein kinase</keyword>
<dbReference type="Pfam" id="PF13855">
    <property type="entry name" value="LRR_8"/>
    <property type="match status" value="1"/>
</dbReference>
<keyword evidence="9 15" id="KW-0547">Nucleotide-binding</keyword>
<dbReference type="Proteomes" id="UP001527925">
    <property type="component" value="Unassembled WGS sequence"/>
</dbReference>
<dbReference type="EMBL" id="JADGIZ020000081">
    <property type="protein sequence ID" value="KAL2911999.1"/>
    <property type="molecule type" value="Genomic_DNA"/>
</dbReference>
<feature type="compositionally biased region" description="Low complexity" evidence="16">
    <location>
        <begin position="1131"/>
        <end position="1140"/>
    </location>
</feature>
<keyword evidence="8" id="KW-0677">Repeat</keyword>
<feature type="compositionally biased region" description="Pro residues" evidence="16">
    <location>
        <begin position="1052"/>
        <end position="1087"/>
    </location>
</feature>
<name>A0ABR4MXL2_9FUNG</name>
<feature type="region of interest" description="Disordered" evidence="16">
    <location>
        <begin position="989"/>
        <end position="1140"/>
    </location>
</feature>
<dbReference type="Pfam" id="PF23598">
    <property type="entry name" value="LRR_14"/>
    <property type="match status" value="1"/>
</dbReference>
<feature type="binding site" evidence="15">
    <location>
        <position position="760"/>
    </location>
    <ligand>
        <name>ATP</name>
        <dbReference type="ChEBI" id="CHEBI:30616"/>
    </ligand>
</feature>
<keyword evidence="5" id="KW-0433">Leucine-rich repeat</keyword>
<keyword evidence="12" id="KW-0325">Glycoprotein</keyword>
<dbReference type="InterPro" id="IPR011009">
    <property type="entry name" value="Kinase-like_dom_sf"/>
</dbReference>
<evidence type="ECO:0000313" key="18">
    <source>
        <dbReference type="EMBL" id="KAL2911999.1"/>
    </source>
</evidence>
<comment type="caution">
    <text evidence="18">The sequence shown here is derived from an EMBL/GenBank/DDBJ whole genome shotgun (WGS) entry which is preliminary data.</text>
</comment>
<dbReference type="InterPro" id="IPR003591">
    <property type="entry name" value="Leu-rich_rpt_typical-subtyp"/>
</dbReference>
<dbReference type="InterPro" id="IPR001245">
    <property type="entry name" value="Ser-Thr/Tyr_kinase_cat_dom"/>
</dbReference>
<reference evidence="18 19" key="1">
    <citation type="submission" date="2023-09" db="EMBL/GenBank/DDBJ databases">
        <title>Pangenome analysis of Batrachochytrium dendrobatidis and related Chytrids.</title>
        <authorList>
            <person name="Yacoub M.N."/>
            <person name="Stajich J.E."/>
            <person name="James T.Y."/>
        </authorList>
    </citation>
    <scope>NUCLEOTIDE SEQUENCE [LARGE SCALE GENOMIC DNA]</scope>
    <source>
        <strain evidence="18 19">JEL0888</strain>
    </source>
</reference>
<dbReference type="Pfam" id="PF07714">
    <property type="entry name" value="PK_Tyr_Ser-Thr"/>
    <property type="match status" value="1"/>
</dbReference>
<evidence type="ECO:0000256" key="5">
    <source>
        <dbReference type="ARBA" id="ARBA00022614"/>
    </source>
</evidence>
<dbReference type="Gene3D" id="1.20.930.20">
    <property type="entry name" value="Adaptor protein Cbl, N-terminal domain"/>
    <property type="match status" value="1"/>
</dbReference>
<evidence type="ECO:0000313" key="19">
    <source>
        <dbReference type="Proteomes" id="UP001527925"/>
    </source>
</evidence>
<evidence type="ECO:0000256" key="7">
    <source>
        <dbReference type="ARBA" id="ARBA00022729"/>
    </source>
</evidence>
<dbReference type="InterPro" id="IPR036770">
    <property type="entry name" value="Ankyrin_rpt-contain_sf"/>
</dbReference>
<dbReference type="PANTHER" id="PTHR48053:SF71">
    <property type="entry name" value="LEUCINE RICH REPEAT FAMILY PROTEIN, EXPRESSED"/>
    <property type="match status" value="1"/>
</dbReference>
<evidence type="ECO:0000256" key="10">
    <source>
        <dbReference type="ARBA" id="ARBA00022777"/>
    </source>
</evidence>
<dbReference type="SMART" id="SM00220">
    <property type="entry name" value="S_TKc"/>
    <property type="match status" value="1"/>
</dbReference>
<dbReference type="InterPro" id="IPR017441">
    <property type="entry name" value="Protein_kinase_ATP_BS"/>
</dbReference>
<dbReference type="PANTHER" id="PTHR48053">
    <property type="entry name" value="LEUCINE RICH REPEAT FAMILY PROTEIN, EXPRESSED"/>
    <property type="match status" value="1"/>
</dbReference>
<protein>
    <recommendedName>
        <fullName evidence="3">non-specific serine/threonine protein kinase</fullName>
        <ecNumber evidence="3">2.7.11.1</ecNumber>
    </recommendedName>
</protein>
<evidence type="ECO:0000256" key="3">
    <source>
        <dbReference type="ARBA" id="ARBA00012513"/>
    </source>
</evidence>
<feature type="domain" description="Protein kinase" evidence="17">
    <location>
        <begin position="733"/>
        <end position="986"/>
    </location>
</feature>
<dbReference type="InterPro" id="IPR051716">
    <property type="entry name" value="Plant_RL_S/T_kinase"/>
</dbReference>
<evidence type="ECO:0000256" key="4">
    <source>
        <dbReference type="ARBA" id="ARBA00022527"/>
    </source>
</evidence>
<sequence>MSTTANPVSDQPAASATTDTEHHGAARQTSQPAATRPAAPVRHRCSRGFLSHATNEWDRLPREIQDKILDGAGAFTKFVNRLLVKADLCGLSFEQCGQVWQDASDADWQGDVTLLPWADITVAPIAIRRSFLERHRRHINAEYFAAIAIRNGWTDLLEYDKPELLARAAARAGAVDILVDLYDVRKTVQPSYVVARNAAQFGQLEVIKLLFDAEPFLLCDRVVVELAVKGGNVDLVAWLWEHMPHLFSVKTMSTAACFNHMHIVRWLVDNSDIEPNIHVFRGAARVGNLELLQFLCERFPHVLETLEPGKGLSSASVPVIKWLEHRGLIDPAGVISCCVAAENIGLLEWAVARYNLEPSQCDIEGGFSFRRGTTAIWAIKRGFQLTELMISGAIRRCKTDFMHKAICHDLNMFVEFFIGTFHYGDGCLIEWWHFKYGIVFGQYQLEMAASTINIEILAHMLSMDGADWDLDAARRALETSLNATQRDIVDYMRETLAAFFRNSGNAWRSKNRTRAAEALSGPFSVLFVAAKAVVVSSSGLKTNRKAAEALGQRAQLLVQTLAERGDQVRTPSARGSLDALEGVLDDLERFLNKTAARSPVHQALMHGKTAERLAEFDAQLTALSQTLQLALTFQGESVASATSKDVADLPGMLQQLADSADTKFEVHRQMLDTLLAINQHQEALLAAIPAQLAALKNDVARLLGNTAQDIVSRSGRGLSTQRDWSVDPDDVDIDLTSKIGSGSFGDIYRGVWDGKPVAVKVIEGAHGREAMAAIEKEAAVWYPLNHPNVLRLWRVCLNTDRPFLVMPLMKSDLGVYLMKYTGTNLAVRTHFLLGVARGMQFLHERQPPIIHGDLKANNVLLSEDGDVHLTDFGLALIKTASVSNTRRGSSAVRWIAPEKYKRGYRAAPSSDVFSFAMTAFQIVSGKVPFHEEVVDEIVKDWIRDGERPDRPDGVPDALWSVIEDCWNHDPEKRPTFRVISARLSVLPSARPSEDVAKPPEPVREKSDTLKVDDGAMYASNRAPSPLPFSASQSEPTPARTPSPLPFIASPSEPAPARAPSPSPLAPAMPAPSPIALAPPPMAYPLQPPQAQQPVSATAQAGSTLPALPSLKAPPSPRPSPATPTPAPPAAPTTTTSAASTAQQDLAELNLLLALGNVLTQLEASVSTPSINVTPAPDNKVDIDTLLAVFPEWCARKGINRNNYRQFKETISLPNNKRMLVLGWNEHGRLNGLRLKEQSISGPISDRFSKLEALRWIYIEGNKVTKLPEGICSMRLIEELYIPSNRLTELPESIGTMLSLNLLIADKNNISRVPPSIGMAPNLTILRLSNNKISKLPDQICLLQKLVDLRVDHNNLTELPAALGHLKSLKSLWVNDNKIESLPANIGKLSQLQNIHLANNRIQELPESFHLLTGLKQISLRKNPIGQIPWYIFSFSELTVLDASQIEMTDLPASITLLKKLTTLNLDLNFLTSLPPEIGNLVELTNNELATVPKTIGKLTKLVKLDLSFNAITELPSEIGNLSNLTHLNLFWNKMRSLPKSLTNLRNLKSLDVGSNKSSIKKLKTEIGLA</sequence>
<evidence type="ECO:0000256" key="16">
    <source>
        <dbReference type="SAM" id="MobiDB-lite"/>
    </source>
</evidence>